<dbReference type="AlphaFoldDB" id="A0A419T2B8"/>
<dbReference type="PANTHER" id="PTHR43415">
    <property type="entry name" value="SPERMIDINE N(1)-ACETYLTRANSFERASE"/>
    <property type="match status" value="1"/>
</dbReference>
<dbReference type="OrthoDB" id="95248at2"/>
<name>A0A419T2B8_9FIRM</name>
<dbReference type="Pfam" id="PF13302">
    <property type="entry name" value="Acetyltransf_3"/>
    <property type="match status" value="1"/>
</dbReference>
<reference evidence="2 3" key="1">
    <citation type="submission" date="2016-08" db="EMBL/GenBank/DDBJ databases">
        <title>Novel Firmicutes and Novel Genomes.</title>
        <authorList>
            <person name="Poppleton D.I."/>
            <person name="Gribaldo S."/>
        </authorList>
    </citation>
    <scope>NUCLEOTIDE SEQUENCE [LARGE SCALE GENOMIC DNA]</scope>
    <source>
        <strain evidence="2 3">CTT3</strain>
    </source>
</reference>
<dbReference type="Proteomes" id="UP000284177">
    <property type="component" value="Unassembled WGS sequence"/>
</dbReference>
<dbReference type="CDD" id="cd04301">
    <property type="entry name" value="NAT_SF"/>
    <property type="match status" value="1"/>
</dbReference>
<dbReference type="EMBL" id="MCIB01000017">
    <property type="protein sequence ID" value="RKD31579.1"/>
    <property type="molecule type" value="Genomic_DNA"/>
</dbReference>
<dbReference type="InterPro" id="IPR016181">
    <property type="entry name" value="Acyl_CoA_acyltransferase"/>
</dbReference>
<evidence type="ECO:0000259" key="1">
    <source>
        <dbReference type="PROSITE" id="PS51186"/>
    </source>
</evidence>
<sequence>MKQPEIICINKKLRLRRTKEEDWKKALNWYQNPKVLYYSEGVTTKVYSMEVIKRMYKHLSNIGELYFIEVFENEDWKAIGDVTLSEKNMPIVIGEERYWGKGIGKKVISKLINRAKDIKLKKIYIPSIYKYNERSRNLFESLGFVKVAGNEKEDSYELRL</sequence>
<dbReference type="SUPFAM" id="SSF55729">
    <property type="entry name" value="Acyl-CoA N-acyltransferases (Nat)"/>
    <property type="match status" value="1"/>
</dbReference>
<comment type="caution">
    <text evidence="2">The sequence shown here is derived from an EMBL/GenBank/DDBJ whole genome shotgun (WGS) entry which is preliminary data.</text>
</comment>
<evidence type="ECO:0000313" key="3">
    <source>
        <dbReference type="Proteomes" id="UP000284177"/>
    </source>
</evidence>
<protein>
    <submittedName>
        <fullName evidence="2">GNAT family N-acetyltransferase</fullName>
    </submittedName>
</protein>
<feature type="domain" description="N-acetyltransferase" evidence="1">
    <location>
        <begin position="13"/>
        <end position="160"/>
    </location>
</feature>
<keyword evidence="2" id="KW-0808">Transferase</keyword>
<dbReference type="PROSITE" id="PS51186">
    <property type="entry name" value="GNAT"/>
    <property type="match status" value="1"/>
</dbReference>
<dbReference type="GO" id="GO:0016747">
    <property type="term" value="F:acyltransferase activity, transferring groups other than amino-acyl groups"/>
    <property type="evidence" value="ECO:0007669"/>
    <property type="project" value="InterPro"/>
</dbReference>
<dbReference type="InterPro" id="IPR000182">
    <property type="entry name" value="GNAT_dom"/>
</dbReference>
<gene>
    <name evidence="2" type="ORF">BET03_12450</name>
</gene>
<organism evidence="2 3">
    <name type="scientific">Thermohalobacter berrensis</name>
    <dbReference type="NCBI Taxonomy" id="99594"/>
    <lineage>
        <taxon>Bacteria</taxon>
        <taxon>Bacillati</taxon>
        <taxon>Bacillota</taxon>
        <taxon>Tissierellia</taxon>
        <taxon>Tissierellales</taxon>
        <taxon>Thermohalobacteraceae</taxon>
        <taxon>Thermohalobacter</taxon>
    </lineage>
</organism>
<proteinExistence type="predicted"/>
<dbReference type="Gene3D" id="3.40.630.30">
    <property type="match status" value="1"/>
</dbReference>
<accession>A0A419T2B8</accession>
<keyword evidence="3" id="KW-1185">Reference proteome</keyword>
<evidence type="ECO:0000313" key="2">
    <source>
        <dbReference type="EMBL" id="RKD31579.1"/>
    </source>
</evidence>
<dbReference type="PANTHER" id="PTHR43415:SF3">
    <property type="entry name" value="GNAT-FAMILY ACETYLTRANSFERASE"/>
    <property type="match status" value="1"/>
</dbReference>